<dbReference type="GO" id="GO:0005886">
    <property type="term" value="C:plasma membrane"/>
    <property type="evidence" value="ECO:0007669"/>
    <property type="project" value="UniProtKB-SubCell"/>
</dbReference>
<dbReference type="PATRIC" id="fig|1348334.3.peg.1868"/>
<evidence type="ECO:0000256" key="2">
    <source>
        <dbReference type="ARBA" id="ARBA00022448"/>
    </source>
</evidence>
<evidence type="ECO:0000256" key="5">
    <source>
        <dbReference type="ARBA" id="ARBA00022840"/>
    </source>
</evidence>
<dbReference type="AlphaFoldDB" id="U7QJN7"/>
<gene>
    <name evidence="11" type="ORF">M595_1916</name>
</gene>
<dbReference type="InterPro" id="IPR027417">
    <property type="entry name" value="P-loop_NTPase"/>
</dbReference>
<dbReference type="CDD" id="cd18565">
    <property type="entry name" value="ABC_6TM_exporter_like"/>
    <property type="match status" value="1"/>
</dbReference>
<dbReference type="PANTHER" id="PTHR43394">
    <property type="entry name" value="ATP-DEPENDENT PERMEASE MDL1, MITOCHONDRIAL"/>
    <property type="match status" value="1"/>
</dbReference>
<dbReference type="SMART" id="SM00382">
    <property type="entry name" value="AAA"/>
    <property type="match status" value="1"/>
</dbReference>
<accession>U7QJN7</accession>
<dbReference type="Proteomes" id="UP000017127">
    <property type="component" value="Unassembled WGS sequence"/>
</dbReference>
<evidence type="ECO:0000256" key="4">
    <source>
        <dbReference type="ARBA" id="ARBA00022741"/>
    </source>
</evidence>
<dbReference type="PROSITE" id="PS50893">
    <property type="entry name" value="ABC_TRANSPORTER_2"/>
    <property type="match status" value="1"/>
</dbReference>
<feature type="transmembrane region" description="Helical" evidence="8">
    <location>
        <begin position="151"/>
        <end position="171"/>
    </location>
</feature>
<dbReference type="PROSITE" id="PS50929">
    <property type="entry name" value="ABC_TM1F"/>
    <property type="match status" value="1"/>
</dbReference>
<feature type="domain" description="ABC transporter" evidence="9">
    <location>
        <begin position="354"/>
        <end position="588"/>
    </location>
</feature>
<keyword evidence="12" id="KW-1185">Reference proteome</keyword>
<sequence>MSPKSSKTIHPLTRLFRYAHPYRMEIFKATICSILNKLFDLAPPVLIGAAVDVVVNQQDSFIAQWGIENVVGQLWVLSLLSLIIWGLESSFEYAYELLWRNLGQTIQHDLRLDAYSHLQELELAFFEERSTGSLMSILNDDINQLERFLDYGANVIIQVITTVILIGGGFFIIAPSVAWFAMLPMPFIIWGSLIFQKRLAPRYAGVRERVGFLNGQLSNNLSGITTIKSFTAEDYETERITEQSEAYRQSNKQAIKLSSAFVPLIRILIFFGFIATLLLGGMQAISGRLAVGTYSVLVFITQRLLWPLTRLGETFDQYQRAMASINRVMNLLDTPIETHPGDIPLPVNQVKGEIDIKNITFAYNNRVNVVEDLSLKIPAGKTIAIVGATGSGKSTLVKLLLRLYEIQSGTITLDGIEIDRIKLRDLRQSIGLVSQDVFLFHGTIAENICYGTFDASLPEIIAAAQVAEADNFIQTLPQGYDTIVGERGQKLSGGQRQRIAIARAILKNPPILILDEATSAVDNETEAAIQRSLEYITQNRTTIAIAHRLSTVRNADCIYVMDRGKLVEWGRHEQLLEAPGIYASLWRVQSGLK</sequence>
<evidence type="ECO:0000256" key="8">
    <source>
        <dbReference type="SAM" id="Phobius"/>
    </source>
</evidence>
<keyword evidence="7 8" id="KW-0472">Membrane</keyword>
<comment type="subcellular location">
    <subcellularLocation>
        <location evidence="1">Cell membrane</location>
        <topology evidence="1">Multi-pass membrane protein</topology>
    </subcellularLocation>
</comment>
<dbReference type="GO" id="GO:0015421">
    <property type="term" value="F:ABC-type oligopeptide transporter activity"/>
    <property type="evidence" value="ECO:0007669"/>
    <property type="project" value="TreeGrafter"/>
</dbReference>
<dbReference type="Pfam" id="PF00664">
    <property type="entry name" value="ABC_membrane"/>
    <property type="match status" value="1"/>
</dbReference>
<keyword evidence="4" id="KW-0547">Nucleotide-binding</keyword>
<dbReference type="PANTHER" id="PTHR43394:SF1">
    <property type="entry name" value="ATP-BINDING CASSETTE SUB-FAMILY B MEMBER 10, MITOCHONDRIAL"/>
    <property type="match status" value="1"/>
</dbReference>
<feature type="transmembrane region" description="Helical" evidence="8">
    <location>
        <begin position="257"/>
        <end position="279"/>
    </location>
</feature>
<evidence type="ECO:0000256" key="6">
    <source>
        <dbReference type="ARBA" id="ARBA00022989"/>
    </source>
</evidence>
<dbReference type="PROSITE" id="PS00211">
    <property type="entry name" value="ABC_TRANSPORTER_1"/>
    <property type="match status" value="1"/>
</dbReference>
<dbReference type="GO" id="GO:0016887">
    <property type="term" value="F:ATP hydrolysis activity"/>
    <property type="evidence" value="ECO:0007669"/>
    <property type="project" value="InterPro"/>
</dbReference>
<evidence type="ECO:0000313" key="11">
    <source>
        <dbReference type="EMBL" id="ERT08103.1"/>
    </source>
</evidence>
<dbReference type="InterPro" id="IPR036640">
    <property type="entry name" value="ABC1_TM_sf"/>
</dbReference>
<protein>
    <submittedName>
        <fullName evidence="11">ABC transporter family protein</fullName>
    </submittedName>
</protein>
<evidence type="ECO:0000259" key="9">
    <source>
        <dbReference type="PROSITE" id="PS50893"/>
    </source>
</evidence>
<dbReference type="SUPFAM" id="SSF52540">
    <property type="entry name" value="P-loop containing nucleoside triphosphate hydrolases"/>
    <property type="match status" value="1"/>
</dbReference>
<dbReference type="InterPro" id="IPR039421">
    <property type="entry name" value="Type_1_exporter"/>
</dbReference>
<dbReference type="FunFam" id="3.40.50.300:FF:000287">
    <property type="entry name" value="Multidrug ABC transporter ATP-binding protein"/>
    <property type="match status" value="1"/>
</dbReference>
<comment type="caution">
    <text evidence="11">The sequence shown here is derived from an EMBL/GenBank/DDBJ whole genome shotgun (WGS) entry which is preliminary data.</text>
</comment>
<dbReference type="InterPro" id="IPR003439">
    <property type="entry name" value="ABC_transporter-like_ATP-bd"/>
</dbReference>
<dbReference type="Gene3D" id="3.40.50.300">
    <property type="entry name" value="P-loop containing nucleotide triphosphate hydrolases"/>
    <property type="match status" value="1"/>
</dbReference>
<evidence type="ECO:0000256" key="3">
    <source>
        <dbReference type="ARBA" id="ARBA00022692"/>
    </source>
</evidence>
<dbReference type="InterPro" id="IPR011527">
    <property type="entry name" value="ABC1_TM_dom"/>
</dbReference>
<evidence type="ECO:0000256" key="7">
    <source>
        <dbReference type="ARBA" id="ARBA00023136"/>
    </source>
</evidence>
<reference evidence="11 12" key="1">
    <citation type="journal article" date="2013" name="Front. Microbiol.">
        <title>Comparative genomic analyses of the cyanobacterium, Lyngbya aestuarii BL J, a powerful hydrogen producer.</title>
        <authorList>
            <person name="Kothari A."/>
            <person name="Vaughn M."/>
            <person name="Garcia-Pichel F."/>
        </authorList>
    </citation>
    <scope>NUCLEOTIDE SEQUENCE [LARGE SCALE GENOMIC DNA]</scope>
    <source>
        <strain evidence="11 12">BL J</strain>
    </source>
</reference>
<proteinExistence type="predicted"/>
<feature type="domain" description="ABC transmembrane type-1" evidence="10">
    <location>
        <begin position="29"/>
        <end position="320"/>
    </location>
</feature>
<dbReference type="InterPro" id="IPR017871">
    <property type="entry name" value="ABC_transporter-like_CS"/>
</dbReference>
<dbReference type="SUPFAM" id="SSF90123">
    <property type="entry name" value="ABC transporter transmembrane region"/>
    <property type="match status" value="1"/>
</dbReference>
<keyword evidence="6 8" id="KW-1133">Transmembrane helix</keyword>
<keyword evidence="5" id="KW-0067">ATP-binding</keyword>
<feature type="transmembrane region" description="Helical" evidence="8">
    <location>
        <begin position="177"/>
        <end position="195"/>
    </location>
</feature>
<keyword evidence="2" id="KW-0813">Transport</keyword>
<name>U7QJN7_9CYAN</name>
<evidence type="ECO:0000313" key="12">
    <source>
        <dbReference type="Proteomes" id="UP000017127"/>
    </source>
</evidence>
<dbReference type="InterPro" id="IPR003593">
    <property type="entry name" value="AAA+_ATPase"/>
</dbReference>
<organism evidence="11 12">
    <name type="scientific">Lyngbya aestuarii BL J</name>
    <dbReference type="NCBI Taxonomy" id="1348334"/>
    <lineage>
        <taxon>Bacteria</taxon>
        <taxon>Bacillati</taxon>
        <taxon>Cyanobacteriota</taxon>
        <taxon>Cyanophyceae</taxon>
        <taxon>Oscillatoriophycideae</taxon>
        <taxon>Oscillatoriales</taxon>
        <taxon>Microcoleaceae</taxon>
        <taxon>Lyngbya</taxon>
    </lineage>
</organism>
<evidence type="ECO:0000256" key="1">
    <source>
        <dbReference type="ARBA" id="ARBA00004651"/>
    </source>
</evidence>
<keyword evidence="3 8" id="KW-0812">Transmembrane</keyword>
<dbReference type="GO" id="GO:0005524">
    <property type="term" value="F:ATP binding"/>
    <property type="evidence" value="ECO:0007669"/>
    <property type="project" value="UniProtKB-KW"/>
</dbReference>
<dbReference type="Gene3D" id="1.20.1560.10">
    <property type="entry name" value="ABC transporter type 1, transmembrane domain"/>
    <property type="match status" value="1"/>
</dbReference>
<evidence type="ECO:0000259" key="10">
    <source>
        <dbReference type="PROSITE" id="PS50929"/>
    </source>
</evidence>
<dbReference type="EMBL" id="AUZM01000014">
    <property type="protein sequence ID" value="ERT08103.1"/>
    <property type="molecule type" value="Genomic_DNA"/>
</dbReference>
<dbReference type="Pfam" id="PF00005">
    <property type="entry name" value="ABC_tran"/>
    <property type="match status" value="1"/>
</dbReference>